<dbReference type="HOGENOM" id="CLU_1349804_0_0_1"/>
<dbReference type="RefSeq" id="XP_001643763.1">
    <property type="nucleotide sequence ID" value="XM_001643713.1"/>
</dbReference>
<reference evidence="2 3" key="1">
    <citation type="journal article" date="2007" name="Proc. Natl. Acad. Sci. U.S.A.">
        <title>Independent sorting-out of thousands of duplicated gene pairs in two yeast species descended from a whole-genome duplication.</title>
        <authorList>
            <person name="Scannell D.R."/>
            <person name="Frank A.C."/>
            <person name="Conant G.C."/>
            <person name="Byrne K.P."/>
            <person name="Woolfit M."/>
            <person name="Wolfe K.H."/>
        </authorList>
    </citation>
    <scope>NUCLEOTIDE SEQUENCE [LARGE SCALE GENOMIC DNA]</scope>
    <source>
        <strain evidence="3">ATCC 22028 / DSM 70294 / BCRC 21397 / CBS 2163 / NBRC 10782 / NRRL Y-8283 / UCD 57-17</strain>
    </source>
</reference>
<evidence type="ECO:0000313" key="3">
    <source>
        <dbReference type="Proteomes" id="UP000000267"/>
    </source>
</evidence>
<name>A7TPB8_VANPO</name>
<dbReference type="Proteomes" id="UP000000267">
    <property type="component" value="Unassembled WGS sequence"/>
</dbReference>
<keyword evidence="3" id="KW-1185">Reference proteome</keyword>
<feature type="region of interest" description="Disordered" evidence="1">
    <location>
        <begin position="81"/>
        <end position="149"/>
    </location>
</feature>
<evidence type="ECO:0000256" key="1">
    <source>
        <dbReference type="SAM" id="MobiDB-lite"/>
    </source>
</evidence>
<organism evidence="3">
    <name type="scientific">Vanderwaltozyma polyspora (strain ATCC 22028 / DSM 70294 / BCRC 21397 / CBS 2163 / NBRC 10782 / NRRL Y-8283 / UCD 57-17)</name>
    <name type="common">Kluyveromyces polysporus</name>
    <dbReference type="NCBI Taxonomy" id="436907"/>
    <lineage>
        <taxon>Eukaryota</taxon>
        <taxon>Fungi</taxon>
        <taxon>Dikarya</taxon>
        <taxon>Ascomycota</taxon>
        <taxon>Saccharomycotina</taxon>
        <taxon>Saccharomycetes</taxon>
        <taxon>Saccharomycetales</taxon>
        <taxon>Saccharomycetaceae</taxon>
        <taxon>Vanderwaltozyma</taxon>
    </lineage>
</organism>
<dbReference type="KEGG" id="vpo:Kpol_1019p25"/>
<sequence>MLLNSKETLLLLPVHRTAGPENDTPATPVSVGASPSTVTARFSMLQIRHSLQRCPAVQRSSVDSPSSDAEANTLAFPAMRRSQQPAMQPPDSPPLLDSVAFPGDRLSQRAPPRSTGSPSLRANPAASRGFDRFRPDHSNSTGSPPDLWSFGPPDRAGSYRAALCSHSHLTNRRSYTRCPLGGSESGARAAHAFRRRLILPLCP</sequence>
<protein>
    <submittedName>
        <fullName evidence="2">Uncharacterized protein</fullName>
    </submittedName>
</protein>
<dbReference type="AlphaFoldDB" id="A7TPB8"/>
<dbReference type="EMBL" id="DS480440">
    <property type="protein sequence ID" value="EDO15905.1"/>
    <property type="molecule type" value="Genomic_DNA"/>
</dbReference>
<evidence type="ECO:0000313" key="2">
    <source>
        <dbReference type="EMBL" id="EDO15905.1"/>
    </source>
</evidence>
<proteinExistence type="predicted"/>
<accession>A7TPB8</accession>
<dbReference type="InParanoid" id="A7TPB8"/>
<gene>
    <name evidence="2" type="ORF">Kpol_1019p25</name>
</gene>
<dbReference type="GeneID" id="5544010"/>